<keyword evidence="2" id="KW-1185">Reference proteome</keyword>
<dbReference type="Proteomes" id="UP001386955">
    <property type="component" value="Unassembled WGS sequence"/>
</dbReference>
<dbReference type="EMBL" id="JAYMYS010000323">
    <property type="protein sequence ID" value="KAK7365468.1"/>
    <property type="molecule type" value="Genomic_DNA"/>
</dbReference>
<proteinExistence type="predicted"/>
<gene>
    <name evidence="1" type="ORF">VNO78_39598</name>
</gene>
<evidence type="ECO:0000313" key="1">
    <source>
        <dbReference type="EMBL" id="KAK7365468.1"/>
    </source>
</evidence>
<evidence type="ECO:0000313" key="2">
    <source>
        <dbReference type="Proteomes" id="UP001386955"/>
    </source>
</evidence>
<sequence>MIISSFHTGPDRNRVIYILIMRRDIIFMEYDSLSRCLGGEMVDTRDSKSRAKERGGSSPLQGIILRSLIELE</sequence>
<comment type="caution">
    <text evidence="1">The sequence shown here is derived from an EMBL/GenBank/DDBJ whole genome shotgun (WGS) entry which is preliminary data.</text>
</comment>
<organism evidence="1 2">
    <name type="scientific">Psophocarpus tetragonolobus</name>
    <name type="common">Winged bean</name>
    <name type="synonym">Dolichos tetragonolobus</name>
    <dbReference type="NCBI Taxonomy" id="3891"/>
    <lineage>
        <taxon>Eukaryota</taxon>
        <taxon>Viridiplantae</taxon>
        <taxon>Streptophyta</taxon>
        <taxon>Embryophyta</taxon>
        <taxon>Tracheophyta</taxon>
        <taxon>Spermatophyta</taxon>
        <taxon>Magnoliopsida</taxon>
        <taxon>eudicotyledons</taxon>
        <taxon>Gunneridae</taxon>
        <taxon>Pentapetalae</taxon>
        <taxon>rosids</taxon>
        <taxon>fabids</taxon>
        <taxon>Fabales</taxon>
        <taxon>Fabaceae</taxon>
        <taxon>Papilionoideae</taxon>
        <taxon>50 kb inversion clade</taxon>
        <taxon>NPAAA clade</taxon>
        <taxon>indigoferoid/millettioid clade</taxon>
        <taxon>Phaseoleae</taxon>
        <taxon>Psophocarpus</taxon>
    </lineage>
</organism>
<name>A0AAN9N8X5_PSOTE</name>
<accession>A0AAN9N8X5</accession>
<reference evidence="1 2" key="1">
    <citation type="submission" date="2024-01" db="EMBL/GenBank/DDBJ databases">
        <title>The genomes of 5 underutilized Papilionoideae crops provide insights into root nodulation and disease resistanc.</title>
        <authorList>
            <person name="Jiang F."/>
        </authorList>
    </citation>
    <scope>NUCLEOTIDE SEQUENCE [LARGE SCALE GENOMIC DNA]</scope>
    <source>
        <strain evidence="1">DUOXIRENSHENG_FW03</strain>
        <tissue evidence="1">Leaves</tissue>
    </source>
</reference>
<dbReference type="AlphaFoldDB" id="A0AAN9N8X5"/>
<protein>
    <submittedName>
        <fullName evidence="1">Uncharacterized protein</fullName>
    </submittedName>
</protein>